<dbReference type="Pfam" id="PF06011">
    <property type="entry name" value="TRP"/>
    <property type="match status" value="1"/>
</dbReference>
<evidence type="ECO:0000256" key="8">
    <source>
        <dbReference type="SAM" id="Phobius"/>
    </source>
</evidence>
<dbReference type="Pfam" id="PF14558">
    <property type="entry name" value="TRP_N"/>
    <property type="match status" value="1"/>
</dbReference>
<dbReference type="EMBL" id="ML991817">
    <property type="protein sequence ID" value="KAF2232304.1"/>
    <property type="molecule type" value="Genomic_DNA"/>
</dbReference>
<dbReference type="GO" id="GO:0016020">
    <property type="term" value="C:membrane"/>
    <property type="evidence" value="ECO:0007669"/>
    <property type="project" value="UniProtKB-SubCell"/>
</dbReference>
<dbReference type="PANTHER" id="PTHR31145:SF2">
    <property type="entry name" value="FLAVIN CARRIER PROTEIN 2"/>
    <property type="match status" value="1"/>
</dbReference>
<evidence type="ECO:0000256" key="9">
    <source>
        <dbReference type="SAM" id="SignalP"/>
    </source>
</evidence>
<reference evidence="11" key="1">
    <citation type="journal article" date="2020" name="Stud. Mycol.">
        <title>101 Dothideomycetes genomes: a test case for predicting lifestyles and emergence of pathogens.</title>
        <authorList>
            <person name="Haridas S."/>
            <person name="Albert R."/>
            <person name="Binder M."/>
            <person name="Bloem J."/>
            <person name="Labutti K."/>
            <person name="Salamov A."/>
            <person name="Andreopoulos B."/>
            <person name="Baker S."/>
            <person name="Barry K."/>
            <person name="Bills G."/>
            <person name="Bluhm B."/>
            <person name="Cannon C."/>
            <person name="Castanera R."/>
            <person name="Culley D."/>
            <person name="Daum C."/>
            <person name="Ezra D."/>
            <person name="Gonzalez J."/>
            <person name="Henrissat B."/>
            <person name="Kuo A."/>
            <person name="Liang C."/>
            <person name="Lipzen A."/>
            <person name="Lutzoni F."/>
            <person name="Magnuson J."/>
            <person name="Mondo S."/>
            <person name="Nolan M."/>
            <person name="Ohm R."/>
            <person name="Pangilinan J."/>
            <person name="Park H.-J."/>
            <person name="Ramirez L."/>
            <person name="Alfaro M."/>
            <person name="Sun H."/>
            <person name="Tritt A."/>
            <person name="Yoshinaga Y."/>
            <person name="Zwiers L.-H."/>
            <person name="Turgeon B."/>
            <person name="Goodwin S."/>
            <person name="Spatafora J."/>
            <person name="Crous P."/>
            <person name="Grigoriev I."/>
        </authorList>
    </citation>
    <scope>NUCLEOTIDE SEQUENCE</scope>
    <source>
        <strain evidence="11">Tuck. ex Michener</strain>
    </source>
</reference>
<organism evidence="11 12">
    <name type="scientific">Viridothelium virens</name>
    <name type="common">Speckled blister lichen</name>
    <name type="synonym">Trypethelium virens</name>
    <dbReference type="NCBI Taxonomy" id="1048519"/>
    <lineage>
        <taxon>Eukaryota</taxon>
        <taxon>Fungi</taxon>
        <taxon>Dikarya</taxon>
        <taxon>Ascomycota</taxon>
        <taxon>Pezizomycotina</taxon>
        <taxon>Dothideomycetes</taxon>
        <taxon>Dothideomycetes incertae sedis</taxon>
        <taxon>Trypetheliales</taxon>
        <taxon>Trypetheliaceae</taxon>
        <taxon>Viridothelium</taxon>
    </lineage>
</organism>
<feature type="transmembrane region" description="Helical" evidence="8">
    <location>
        <begin position="522"/>
        <end position="541"/>
    </location>
</feature>
<feature type="transmembrane region" description="Helical" evidence="8">
    <location>
        <begin position="553"/>
        <end position="572"/>
    </location>
</feature>
<evidence type="ECO:0000259" key="10">
    <source>
        <dbReference type="SMART" id="SM01320"/>
    </source>
</evidence>
<evidence type="ECO:0000256" key="6">
    <source>
        <dbReference type="ARBA" id="ARBA00023136"/>
    </source>
</evidence>
<evidence type="ECO:0000256" key="3">
    <source>
        <dbReference type="ARBA" id="ARBA00022692"/>
    </source>
</evidence>
<dbReference type="InterPro" id="IPR032800">
    <property type="entry name" value="TRP_N"/>
</dbReference>
<feature type="transmembrane region" description="Helical" evidence="8">
    <location>
        <begin position="353"/>
        <end position="375"/>
    </location>
</feature>
<feature type="transmembrane region" description="Helical" evidence="8">
    <location>
        <begin position="433"/>
        <end position="453"/>
    </location>
</feature>
<evidence type="ECO:0000256" key="7">
    <source>
        <dbReference type="SAM" id="MobiDB-lite"/>
    </source>
</evidence>
<evidence type="ECO:0000256" key="2">
    <source>
        <dbReference type="ARBA" id="ARBA00010642"/>
    </source>
</evidence>
<dbReference type="InterPro" id="IPR040241">
    <property type="entry name" value="TRP_Flc/Pkd2-like"/>
</dbReference>
<keyword evidence="4 9" id="KW-0732">Signal</keyword>
<dbReference type="PANTHER" id="PTHR31145">
    <property type="entry name" value="INTEGRAL MEMBRANE PROTEIN (AFU_ORTHOLOGUE AFUA_7G01610)"/>
    <property type="match status" value="1"/>
</dbReference>
<dbReference type="GO" id="GO:0009272">
    <property type="term" value="P:fungal-type cell wall biogenesis"/>
    <property type="evidence" value="ECO:0007669"/>
    <property type="project" value="TreeGrafter"/>
</dbReference>
<feature type="domain" description="ML-like" evidence="10">
    <location>
        <begin position="28"/>
        <end position="169"/>
    </location>
</feature>
<dbReference type="GO" id="GO:0055085">
    <property type="term" value="P:transmembrane transport"/>
    <property type="evidence" value="ECO:0007669"/>
    <property type="project" value="TreeGrafter"/>
</dbReference>
<dbReference type="SMART" id="SM01320">
    <property type="entry name" value="TRP_N"/>
    <property type="match status" value="1"/>
</dbReference>
<evidence type="ECO:0000313" key="11">
    <source>
        <dbReference type="EMBL" id="KAF2232304.1"/>
    </source>
</evidence>
<gene>
    <name evidence="11" type="ORF">EV356DRAFT_450445</name>
</gene>
<evidence type="ECO:0000256" key="4">
    <source>
        <dbReference type="ARBA" id="ARBA00022729"/>
    </source>
</evidence>
<evidence type="ECO:0000256" key="5">
    <source>
        <dbReference type="ARBA" id="ARBA00022989"/>
    </source>
</evidence>
<feature type="chain" id="PRO_5025462123" evidence="9">
    <location>
        <begin position="27"/>
        <end position="752"/>
    </location>
</feature>
<comment type="subcellular location">
    <subcellularLocation>
        <location evidence="1">Membrane</location>
        <topology evidence="1">Multi-pass membrane protein</topology>
    </subcellularLocation>
</comment>
<feature type="signal peptide" evidence="9">
    <location>
        <begin position="1"/>
        <end position="26"/>
    </location>
</feature>
<feature type="transmembrane region" description="Helical" evidence="8">
    <location>
        <begin position="407"/>
        <end position="427"/>
    </location>
</feature>
<comment type="similarity">
    <text evidence="2">Belongs to the transient receptor potential (TRP) ion channel family.</text>
</comment>
<evidence type="ECO:0000313" key="12">
    <source>
        <dbReference type="Proteomes" id="UP000800092"/>
    </source>
</evidence>
<feature type="compositionally biased region" description="Basic and acidic residues" evidence="7">
    <location>
        <begin position="723"/>
        <end position="734"/>
    </location>
</feature>
<feature type="region of interest" description="Disordered" evidence="7">
    <location>
        <begin position="654"/>
        <end position="752"/>
    </location>
</feature>
<feature type="transmembrane region" description="Helical" evidence="8">
    <location>
        <begin position="496"/>
        <end position="516"/>
    </location>
</feature>
<keyword evidence="12" id="KW-1185">Reference proteome</keyword>
<sequence>MDFLLRRTPLVLLIAYLFALTPLSLAERVIESESLNPCQADSRFSATLFNVAFTPGNNSLSFNINGVSDISGNVTAELIFLVYGYNAYHQTIHPCESTELEGLCPMNEGQIQINSANTAIDASVVKNIPGIAYTVPDLDAKVQIYINMTDGGESVACVEAELSNGKTVDQKAVSWTTAVIVGIALITSAVTSGLGHSNTAAHVAANTLSLFGYFQAQAFIGMSSVTLPPIAASWTQNFQWTMGIIRVGFLQDLALWYQRATGGTPSQILSDLSTTSVEVQKRSLEATDRLVRRGAGHLISRSLETAGKLMRRGADALVARTNSQAPTQVGGSAIIVRGIARVGFRAGIELTNIFLTGYIFFIIFVMFTILGLLIFKGVCELLARNGRIKSDTFQDFRNGWTTVVKGILYRIVLIGFPQMVVLCFWELTVRDSSAEVVLAVFTIFAMIGTLAWASSKVIRIAQRSIAMHQNPAYILYSDPVSLNKWGFLYVQFKATAYYFIVPFLFYILVKGMFIGLSQSSGTAQAIALVLLEAGLLIGVSILRPYMDKKVNAFNIAIAAANFLSAIFLLIFTEVFNQPGIVTGVIGVVFFIFNAAFATVLLILVLVSSIYAIVSKNPDTRYQPMRDDRGSFIKSQTQLGNTELDALGATARGDKAGGYYGKPRLDDDEESFSSTSDRPKPEGGPYAPPQSSYSNPPRSPVNASVPMFPGDGGSRHGPPSYSGDRTESLRSDAARFRNQNNTSPWQRGAGYDH</sequence>
<feature type="transmembrane region" description="Helical" evidence="8">
    <location>
        <begin position="584"/>
        <end position="613"/>
    </location>
</feature>
<dbReference type="OrthoDB" id="5212126at2759"/>
<name>A0A6A6H2J2_VIRVR</name>
<keyword evidence="5 8" id="KW-1133">Transmembrane helix</keyword>
<dbReference type="Proteomes" id="UP000800092">
    <property type="component" value="Unassembled WGS sequence"/>
</dbReference>
<accession>A0A6A6H2J2</accession>
<proteinExistence type="inferred from homology"/>
<keyword evidence="6 8" id="KW-0472">Membrane</keyword>
<dbReference type="InterPro" id="IPR010308">
    <property type="entry name" value="TRP_C"/>
</dbReference>
<dbReference type="AlphaFoldDB" id="A0A6A6H2J2"/>
<protein>
    <submittedName>
        <fullName evidence="11">TRP-domain-containing protein</fullName>
    </submittedName>
</protein>
<evidence type="ECO:0000256" key="1">
    <source>
        <dbReference type="ARBA" id="ARBA00004141"/>
    </source>
</evidence>
<keyword evidence="3 8" id="KW-0812">Transmembrane</keyword>